<evidence type="ECO:0000313" key="2">
    <source>
        <dbReference type="Proteomes" id="UP000085678"/>
    </source>
</evidence>
<dbReference type="SUPFAM" id="SSF48452">
    <property type="entry name" value="TPR-like"/>
    <property type="match status" value="1"/>
</dbReference>
<dbReference type="InterPro" id="IPR011990">
    <property type="entry name" value="TPR-like_helical_dom_sf"/>
</dbReference>
<keyword evidence="2" id="KW-1185">Reference proteome</keyword>
<accession>A0A1S3JQS9</accession>
<evidence type="ECO:0000256" key="1">
    <source>
        <dbReference type="SAM" id="MobiDB-lite"/>
    </source>
</evidence>
<dbReference type="PANTHER" id="PTHR16056:SF37">
    <property type="entry name" value="REGULATOR OF MICROTUBULE DYNAMICS PROTEIN 3-LIKE ISOFORM X1"/>
    <property type="match status" value="1"/>
</dbReference>
<dbReference type="Proteomes" id="UP000085678">
    <property type="component" value="Unplaced"/>
</dbReference>
<reference evidence="3" key="1">
    <citation type="submission" date="2025-08" db="UniProtKB">
        <authorList>
            <consortium name="RefSeq"/>
        </authorList>
    </citation>
    <scope>IDENTIFICATION</scope>
    <source>
        <tissue evidence="3">Gonads</tissue>
    </source>
</reference>
<dbReference type="InterPro" id="IPR049039">
    <property type="entry name" value="RMD1-3_a_helical_rpt"/>
</dbReference>
<dbReference type="GO" id="GO:0008017">
    <property type="term" value="F:microtubule binding"/>
    <property type="evidence" value="ECO:0007669"/>
    <property type="project" value="TreeGrafter"/>
</dbReference>
<feature type="compositionally biased region" description="Low complexity" evidence="1">
    <location>
        <begin position="21"/>
        <end position="35"/>
    </location>
</feature>
<dbReference type="AlphaFoldDB" id="A0A1S3JQS9"/>
<dbReference type="GeneID" id="106175354"/>
<dbReference type="PANTHER" id="PTHR16056">
    <property type="entry name" value="REGULATOR OF MICROTUBULE DYNAMICS PROTEIN"/>
    <property type="match status" value="1"/>
</dbReference>
<dbReference type="Pfam" id="PF21033">
    <property type="entry name" value="RMD1-3"/>
    <property type="match status" value="1"/>
</dbReference>
<dbReference type="RefSeq" id="XP_013412748.1">
    <property type="nucleotide sequence ID" value="XM_013557294.1"/>
</dbReference>
<dbReference type="GO" id="GO:0005739">
    <property type="term" value="C:mitochondrion"/>
    <property type="evidence" value="ECO:0007669"/>
    <property type="project" value="TreeGrafter"/>
</dbReference>
<sequence length="277" mass="31547">MIYGMTLSSDEEYETSREYDSGSLSSQSLKGKPLKTSTQKLFETVDKLLEGSDQEKENAYNLLAAKKDILTYSQNPDFLWRLSKAAYFLSQIENGRGNDERKKSLVYEARDSAQDAFSIDENKAEAHKWYAITLGSIGEIEGMQVKIKSGYEFKDHIEKAIAINPSDPSLHHLLGRWCYGVYMLTWIERKVASTLFATPPTATIDEALKHFKEAERLSPGKWKENMLYLAKSFIEKKDYSSAVLWLEKADALVGSSQDDKTAQEEITKLLNQYRTYA</sequence>
<dbReference type="GO" id="GO:0005876">
    <property type="term" value="C:spindle microtubule"/>
    <property type="evidence" value="ECO:0007669"/>
    <property type="project" value="TreeGrafter"/>
</dbReference>
<dbReference type="OrthoDB" id="512473at2759"/>
<evidence type="ECO:0000313" key="3">
    <source>
        <dbReference type="RefSeq" id="XP_013412748.1"/>
    </source>
</evidence>
<protein>
    <submittedName>
        <fullName evidence="3">Regulator of microtubule dynamics protein 2 isoform X2</fullName>
    </submittedName>
</protein>
<organism evidence="2 3">
    <name type="scientific">Lingula anatina</name>
    <name type="common">Brachiopod</name>
    <name type="synonym">Lingula unguis</name>
    <dbReference type="NCBI Taxonomy" id="7574"/>
    <lineage>
        <taxon>Eukaryota</taxon>
        <taxon>Metazoa</taxon>
        <taxon>Spiralia</taxon>
        <taxon>Lophotrochozoa</taxon>
        <taxon>Brachiopoda</taxon>
        <taxon>Linguliformea</taxon>
        <taxon>Lingulata</taxon>
        <taxon>Lingulida</taxon>
        <taxon>Linguloidea</taxon>
        <taxon>Lingulidae</taxon>
        <taxon>Lingula</taxon>
    </lineage>
</organism>
<proteinExistence type="predicted"/>
<name>A0A1S3JQS9_LINAN</name>
<gene>
    <name evidence="3" type="primary">LOC106175354</name>
</gene>
<dbReference type="GO" id="GO:0097431">
    <property type="term" value="C:mitotic spindle pole"/>
    <property type="evidence" value="ECO:0007669"/>
    <property type="project" value="TreeGrafter"/>
</dbReference>
<feature type="region of interest" description="Disordered" evidence="1">
    <location>
        <begin position="1"/>
        <end position="35"/>
    </location>
</feature>
<dbReference type="Gene3D" id="1.25.40.10">
    <property type="entry name" value="Tetratricopeptide repeat domain"/>
    <property type="match status" value="1"/>
</dbReference>